<evidence type="ECO:0000256" key="1">
    <source>
        <dbReference type="SAM" id="MobiDB-lite"/>
    </source>
</evidence>
<evidence type="ECO:0000313" key="3">
    <source>
        <dbReference type="Proteomes" id="UP001162480"/>
    </source>
</evidence>
<organism evidence="2 3">
    <name type="scientific">Octopus vulgaris</name>
    <name type="common">Common octopus</name>
    <dbReference type="NCBI Taxonomy" id="6645"/>
    <lineage>
        <taxon>Eukaryota</taxon>
        <taxon>Metazoa</taxon>
        <taxon>Spiralia</taxon>
        <taxon>Lophotrochozoa</taxon>
        <taxon>Mollusca</taxon>
        <taxon>Cephalopoda</taxon>
        <taxon>Coleoidea</taxon>
        <taxon>Octopodiformes</taxon>
        <taxon>Octopoda</taxon>
        <taxon>Incirrata</taxon>
        <taxon>Octopodidae</taxon>
        <taxon>Octopus</taxon>
    </lineage>
</organism>
<dbReference type="AlphaFoldDB" id="A0AA36EWH9"/>
<protein>
    <submittedName>
        <fullName evidence="2">Uncharacterized protein</fullName>
    </submittedName>
</protein>
<feature type="region of interest" description="Disordered" evidence="1">
    <location>
        <begin position="40"/>
        <end position="67"/>
    </location>
</feature>
<name>A0AA36EWH9_OCTVU</name>
<sequence length="67" mass="8187">MAFRYASFNDGFDFFLAQFANVAFTDTKKIILIYSERRKEWKKEKDNRRREKEKQDETKKRETSTPT</sequence>
<dbReference type="EMBL" id="OX597814">
    <property type="protein sequence ID" value="CAI9715642.1"/>
    <property type="molecule type" value="Genomic_DNA"/>
</dbReference>
<accession>A0AA36EWH9</accession>
<reference evidence="2" key="1">
    <citation type="submission" date="2023-08" db="EMBL/GenBank/DDBJ databases">
        <authorList>
            <person name="Alioto T."/>
            <person name="Alioto T."/>
            <person name="Gomez Garrido J."/>
        </authorList>
    </citation>
    <scope>NUCLEOTIDE SEQUENCE</scope>
</reference>
<dbReference type="Proteomes" id="UP001162480">
    <property type="component" value="Chromosome 1"/>
</dbReference>
<proteinExistence type="predicted"/>
<evidence type="ECO:0000313" key="2">
    <source>
        <dbReference type="EMBL" id="CAI9715642.1"/>
    </source>
</evidence>
<keyword evidence="3" id="KW-1185">Reference proteome</keyword>
<gene>
    <name evidence="2" type="ORF">OCTVUL_1B004454</name>
</gene>